<evidence type="ECO:0008006" key="3">
    <source>
        <dbReference type="Google" id="ProtNLM"/>
    </source>
</evidence>
<reference evidence="1 2" key="1">
    <citation type="journal article" date="2016" name="Nat. Commun.">
        <title>Thousands of microbial genomes shed light on interconnected biogeochemical processes in an aquifer system.</title>
        <authorList>
            <person name="Anantharaman K."/>
            <person name="Brown C.T."/>
            <person name="Hug L.A."/>
            <person name="Sharon I."/>
            <person name="Castelle C.J."/>
            <person name="Probst A.J."/>
            <person name="Thomas B.C."/>
            <person name="Singh A."/>
            <person name="Wilkins M.J."/>
            <person name="Karaoz U."/>
            <person name="Brodie E.L."/>
            <person name="Williams K.H."/>
            <person name="Hubbard S.S."/>
            <person name="Banfield J.F."/>
        </authorList>
    </citation>
    <scope>NUCLEOTIDE SEQUENCE [LARGE SCALE GENOMIC DNA]</scope>
</reference>
<organism evidence="1 2">
    <name type="scientific">Candidatus Wildermuthbacteria bacterium RIFCSPHIGHO2_01_FULL_48_27b</name>
    <dbReference type="NCBI Taxonomy" id="1802447"/>
    <lineage>
        <taxon>Bacteria</taxon>
        <taxon>Candidatus Wildermuthiibacteriota</taxon>
    </lineage>
</organism>
<dbReference type="Pfam" id="PF08843">
    <property type="entry name" value="AbiEii"/>
    <property type="match status" value="1"/>
</dbReference>
<dbReference type="EMBL" id="MHTS01000024">
    <property type="protein sequence ID" value="OHA63925.1"/>
    <property type="molecule type" value="Genomic_DNA"/>
</dbReference>
<dbReference type="InterPro" id="IPR014942">
    <property type="entry name" value="AbiEii"/>
</dbReference>
<proteinExistence type="predicted"/>
<accession>A0A1G2QTI7</accession>
<sequence>MENGILSQIQLAFLGELGKQEFIRKNFYLTGGTALAAFYLGHRYSEDLDFFSEKEFDILQIDVLLKGFQVKFGILNIDFQNSFNRNLFFLHLKDEILKIEFTYFPFTRIEKGIQEWGIEIDSLLDIAVNKLFSVYQRTKARDYIDLYLLCKEKSFTIGELMQKARLKFDWHIDALQLGTQFMKAKDAQDYPRMIREISPKEWQNFFVEEAKKLGQEIIE</sequence>
<name>A0A1G2QTI7_9BACT</name>
<dbReference type="Proteomes" id="UP000178170">
    <property type="component" value="Unassembled WGS sequence"/>
</dbReference>
<evidence type="ECO:0000313" key="2">
    <source>
        <dbReference type="Proteomes" id="UP000178170"/>
    </source>
</evidence>
<comment type="caution">
    <text evidence="1">The sequence shown here is derived from an EMBL/GenBank/DDBJ whole genome shotgun (WGS) entry which is preliminary data.</text>
</comment>
<evidence type="ECO:0000313" key="1">
    <source>
        <dbReference type="EMBL" id="OHA63925.1"/>
    </source>
</evidence>
<dbReference type="Gene3D" id="3.10.450.620">
    <property type="entry name" value="JHP933, nucleotidyltransferase-like core domain"/>
    <property type="match status" value="1"/>
</dbReference>
<gene>
    <name evidence="1" type="ORF">A2843_01265</name>
</gene>
<protein>
    <recommendedName>
        <fullName evidence="3">Nucleotidyltransferase</fullName>
    </recommendedName>
</protein>
<dbReference type="AlphaFoldDB" id="A0A1G2QTI7"/>